<keyword evidence="1" id="KW-1133">Transmembrane helix</keyword>
<reference evidence="3" key="2">
    <citation type="submission" date="2023-05" db="EMBL/GenBank/DDBJ databases">
        <title>Genomic Catalog of Human Bladder Bacteria.</title>
        <authorList>
            <person name="Du J."/>
        </authorList>
    </citation>
    <scope>NUCLEOTIDE SEQUENCE</scope>
    <source>
        <strain evidence="3">UMB1304A</strain>
    </source>
</reference>
<evidence type="ECO:0000313" key="2">
    <source>
        <dbReference type="EMBL" id="KTF04586.1"/>
    </source>
</evidence>
<comment type="caution">
    <text evidence="2">The sequence shown here is derived from an EMBL/GenBank/DDBJ whole genome shotgun (WGS) entry which is preliminary data.</text>
</comment>
<evidence type="ECO:0000313" key="4">
    <source>
        <dbReference type="Proteomes" id="UP000054404"/>
    </source>
</evidence>
<keyword evidence="1" id="KW-0812">Transmembrane</keyword>
<dbReference type="EMBL" id="LNIZ01000002">
    <property type="protein sequence ID" value="KTF04586.1"/>
    <property type="molecule type" value="Genomic_DNA"/>
</dbReference>
<dbReference type="EMBL" id="JASPDQ010000009">
    <property type="protein sequence ID" value="MDK8601804.1"/>
    <property type="molecule type" value="Genomic_DNA"/>
</dbReference>
<dbReference type="AlphaFoldDB" id="A0A0W1KKU7"/>
<evidence type="ECO:0000313" key="3">
    <source>
        <dbReference type="EMBL" id="MDK8601804.1"/>
    </source>
</evidence>
<dbReference type="RefSeq" id="WP_062612960.1">
    <property type="nucleotide sequence ID" value="NZ_CALTZF010000018.1"/>
</dbReference>
<name>A0A0W1KKU7_9ACTO</name>
<reference evidence="2 4" key="1">
    <citation type="submission" date="2015-11" db="EMBL/GenBank/DDBJ databases">
        <title>Draft Genome Sequence of the Type Strain Trueperella bernardiae LCDC 89-0504T, Isolated from Blood Culture.</title>
        <authorList>
            <person name="Bernier A.-M."/>
            <person name="Bernard K."/>
        </authorList>
    </citation>
    <scope>NUCLEOTIDE SEQUENCE [LARGE SCALE GENOMIC DNA]</scope>
    <source>
        <strain evidence="2 4">LCDC 89-0504</strain>
    </source>
</reference>
<organism evidence="2 4">
    <name type="scientific">Trueperella bernardiae</name>
    <dbReference type="NCBI Taxonomy" id="59561"/>
    <lineage>
        <taxon>Bacteria</taxon>
        <taxon>Bacillati</taxon>
        <taxon>Actinomycetota</taxon>
        <taxon>Actinomycetes</taxon>
        <taxon>Actinomycetales</taxon>
        <taxon>Actinomycetaceae</taxon>
        <taxon>Trueperella</taxon>
    </lineage>
</organism>
<dbReference type="PATRIC" id="fig|59561.3.peg.563"/>
<feature type="transmembrane region" description="Helical" evidence="1">
    <location>
        <begin position="21"/>
        <end position="38"/>
    </location>
</feature>
<dbReference type="Proteomes" id="UP000054404">
    <property type="component" value="Unassembled WGS sequence"/>
</dbReference>
<protein>
    <submittedName>
        <fullName evidence="2">Uncharacterized protein</fullName>
    </submittedName>
</protein>
<feature type="transmembrane region" description="Helical" evidence="1">
    <location>
        <begin position="50"/>
        <end position="70"/>
    </location>
</feature>
<keyword evidence="1" id="KW-0472">Membrane</keyword>
<proteinExistence type="predicted"/>
<keyword evidence="4" id="KW-1185">Reference proteome</keyword>
<dbReference type="Proteomes" id="UP001225576">
    <property type="component" value="Unassembled WGS sequence"/>
</dbReference>
<gene>
    <name evidence="2" type="ORF">AQZ59_00570</name>
    <name evidence="3" type="ORF">QP858_04920</name>
</gene>
<sequence>MLGQALGGLSARHVRRVPARWRYVLDVLVGLATGFMFYGKQTAFETRGLAGGLAMVGFIALLLVGLNGYLGRRWQLAEGEPRQG</sequence>
<evidence type="ECO:0000256" key="1">
    <source>
        <dbReference type="SAM" id="Phobius"/>
    </source>
</evidence>
<accession>A0A0W1KKU7</accession>